<dbReference type="OrthoDB" id="3183782at2759"/>
<dbReference type="EMBL" id="KV425917">
    <property type="protein sequence ID" value="KZV98532.1"/>
    <property type="molecule type" value="Genomic_DNA"/>
</dbReference>
<dbReference type="AlphaFoldDB" id="A0A165LZ43"/>
<gene>
    <name evidence="3" type="ORF">EXIGLDRAFT_700772</name>
</gene>
<sequence>MSSEKLVKLIVFVRRKPGLSHEEFFKYWREVHAPIFMSLAVAKRNVVKYVQFQIDSDASAELGKFKFAPIAQFDGYAIFYGKTKEQLFELFTDAEYSRTCPNPYLSNPITCSTP</sequence>
<protein>
    <recommendedName>
        <fullName evidence="2">EthD domain-containing protein</fullName>
    </recommendedName>
</protein>
<evidence type="ECO:0000259" key="2">
    <source>
        <dbReference type="Pfam" id="PF07110"/>
    </source>
</evidence>
<dbReference type="STRING" id="1314781.A0A165LZ43"/>
<dbReference type="SUPFAM" id="SSF54909">
    <property type="entry name" value="Dimeric alpha+beta barrel"/>
    <property type="match status" value="1"/>
</dbReference>
<reference evidence="3 4" key="1">
    <citation type="journal article" date="2016" name="Mol. Biol. Evol.">
        <title>Comparative Genomics of Early-Diverging Mushroom-Forming Fungi Provides Insights into the Origins of Lignocellulose Decay Capabilities.</title>
        <authorList>
            <person name="Nagy L.G."/>
            <person name="Riley R."/>
            <person name="Tritt A."/>
            <person name="Adam C."/>
            <person name="Daum C."/>
            <person name="Floudas D."/>
            <person name="Sun H."/>
            <person name="Yadav J.S."/>
            <person name="Pangilinan J."/>
            <person name="Larsson K.H."/>
            <person name="Matsuura K."/>
            <person name="Barry K."/>
            <person name="Labutti K."/>
            <person name="Kuo R."/>
            <person name="Ohm R.A."/>
            <person name="Bhattacharya S.S."/>
            <person name="Shirouzu T."/>
            <person name="Yoshinaga Y."/>
            <person name="Martin F.M."/>
            <person name="Grigoriev I.V."/>
            <person name="Hibbett D.S."/>
        </authorList>
    </citation>
    <scope>NUCLEOTIDE SEQUENCE [LARGE SCALE GENOMIC DNA]</scope>
    <source>
        <strain evidence="3 4">HHB12029</strain>
    </source>
</reference>
<dbReference type="Pfam" id="PF07110">
    <property type="entry name" value="EthD"/>
    <property type="match status" value="1"/>
</dbReference>
<evidence type="ECO:0000313" key="3">
    <source>
        <dbReference type="EMBL" id="KZV98532.1"/>
    </source>
</evidence>
<name>A0A165LZ43_EXIGL</name>
<dbReference type="InterPro" id="IPR009799">
    <property type="entry name" value="EthD_dom"/>
</dbReference>
<dbReference type="InterPro" id="IPR011008">
    <property type="entry name" value="Dimeric_a/b-barrel"/>
</dbReference>
<proteinExistence type="inferred from homology"/>
<feature type="domain" description="EthD" evidence="2">
    <location>
        <begin position="16"/>
        <end position="99"/>
    </location>
</feature>
<evidence type="ECO:0000313" key="4">
    <source>
        <dbReference type="Proteomes" id="UP000077266"/>
    </source>
</evidence>
<dbReference type="Gene3D" id="3.30.70.100">
    <property type="match status" value="1"/>
</dbReference>
<keyword evidence="4" id="KW-1185">Reference proteome</keyword>
<evidence type="ECO:0000256" key="1">
    <source>
        <dbReference type="ARBA" id="ARBA00005986"/>
    </source>
</evidence>
<dbReference type="InParanoid" id="A0A165LZ43"/>
<accession>A0A165LZ43</accession>
<organism evidence="3 4">
    <name type="scientific">Exidia glandulosa HHB12029</name>
    <dbReference type="NCBI Taxonomy" id="1314781"/>
    <lineage>
        <taxon>Eukaryota</taxon>
        <taxon>Fungi</taxon>
        <taxon>Dikarya</taxon>
        <taxon>Basidiomycota</taxon>
        <taxon>Agaricomycotina</taxon>
        <taxon>Agaricomycetes</taxon>
        <taxon>Auriculariales</taxon>
        <taxon>Exidiaceae</taxon>
        <taxon>Exidia</taxon>
    </lineage>
</organism>
<dbReference type="GO" id="GO:0016491">
    <property type="term" value="F:oxidoreductase activity"/>
    <property type="evidence" value="ECO:0007669"/>
    <property type="project" value="InterPro"/>
</dbReference>
<dbReference type="Proteomes" id="UP000077266">
    <property type="component" value="Unassembled WGS sequence"/>
</dbReference>
<comment type="similarity">
    <text evidence="1">Belongs to the tpcK family.</text>
</comment>